<evidence type="ECO:0000313" key="2">
    <source>
        <dbReference type="Proteomes" id="UP001366166"/>
    </source>
</evidence>
<dbReference type="Proteomes" id="UP001366166">
    <property type="component" value="Chromosome"/>
</dbReference>
<sequence length="56" mass="6570">MEKSELINICERYGSYKDFLEALGGEAWFICRRCSNTQPKIYELSIETFTQKEGEN</sequence>
<evidence type="ECO:0000313" key="1">
    <source>
        <dbReference type="EMBL" id="BEQ14415.1"/>
    </source>
</evidence>
<name>A0AAU9EC16_9BACT</name>
<dbReference type="EMBL" id="AP028679">
    <property type="protein sequence ID" value="BEQ14415.1"/>
    <property type="molecule type" value="Genomic_DNA"/>
</dbReference>
<dbReference type="KEGG" id="dmp:FAK_14810"/>
<keyword evidence="2" id="KW-1185">Reference proteome</keyword>
<proteinExistence type="predicted"/>
<accession>A0AAU9EC16</accession>
<gene>
    <name evidence="1" type="ORF">FAK_14810</name>
</gene>
<dbReference type="AlphaFoldDB" id="A0AAU9EC16"/>
<protein>
    <submittedName>
        <fullName evidence="1">Uncharacterized protein</fullName>
    </submittedName>
</protein>
<organism evidence="1 2">
    <name type="scientific">Desulfoferula mesophila</name>
    <dbReference type="NCBI Taxonomy" id="3058419"/>
    <lineage>
        <taxon>Bacteria</taxon>
        <taxon>Pseudomonadati</taxon>
        <taxon>Thermodesulfobacteriota</taxon>
        <taxon>Desulfarculia</taxon>
        <taxon>Desulfarculales</taxon>
        <taxon>Desulfarculaceae</taxon>
        <taxon>Desulfoferula</taxon>
    </lineage>
</organism>
<reference evidence="2" key="1">
    <citation type="journal article" date="2023" name="Arch. Microbiol.">
        <title>Desulfoferula mesophilus gen. nov. sp. nov., a mesophilic sulfate-reducing bacterium isolated from a brackish lake sediment.</title>
        <authorList>
            <person name="Watanabe T."/>
            <person name="Yabe T."/>
            <person name="Tsuji J.M."/>
            <person name="Fukui M."/>
        </authorList>
    </citation>
    <scope>NUCLEOTIDE SEQUENCE [LARGE SCALE GENOMIC DNA]</scope>
    <source>
        <strain evidence="2">12FAK</strain>
    </source>
</reference>
<dbReference type="RefSeq" id="WP_338606125.1">
    <property type="nucleotide sequence ID" value="NZ_AP028679.1"/>
</dbReference>